<dbReference type="GeneID" id="106672069"/>
<reference evidence="2" key="1">
    <citation type="submission" date="2022-01" db="UniProtKB">
        <authorList>
            <consortium name="EnsemblMetazoa"/>
        </authorList>
    </citation>
    <scope>IDENTIFICATION</scope>
</reference>
<sequence>MRMKSLREIGLDSMKERISWSKLPEVIDSKITDSMSIKNVMLCDVKFSIMIQEVVFNKELCELHSMARESVNLQSDPLPLYNRRHLVMIIKRLRRYSDQLLSDLERGWQGAGSVFFDPDKVFDVLDVNLNASFSLANIAYMEMLDEFRKLLKRTVSIHHDITHVYSAVTSCEKALGPLQRLASLRNSLRRIVDEEDDAKTAERASLTLDNVSGILDRCYEVLTSLHGPNYVADLDNILDFSLKLTSLQRKGKSDKNLFVPSVDALKESLMGTFSSTKSSLNLMDFSPMKKAIDALHEYELVPLYDLTPPPYRDNKLICDFWDKSRLYQLIYPRENVMGRFWAAFEEEEHVYEEIGLVSEPYTWTCWADIPSVIDCGILKILNSQEKALLESKFEIITSEVSYLKSLTVALTLFYNSSELAESLSETEMKTLFANLSEVRDCSVALLYDLAGHFKEDILLRDISNTVRNQAAVNLTPYITYCSAQPKAAATLSRLLKTNAKFRTACRKVESYKEAQGCSLQSFLSLPSQRITRLPVMFQAVLTRLSPGSREYTNTKLVIAVLQKLARACNESVEKSDIKETDEINVKVTGVKKKLSPLRLTGFFSV</sequence>
<name>A0A8I6SU22_CIMLE</name>
<keyword evidence="3" id="KW-1185">Reference proteome</keyword>
<evidence type="ECO:0000313" key="3">
    <source>
        <dbReference type="Proteomes" id="UP000494040"/>
    </source>
</evidence>
<dbReference type="Proteomes" id="UP000494040">
    <property type="component" value="Unassembled WGS sequence"/>
</dbReference>
<dbReference type="CDD" id="cd00160">
    <property type="entry name" value="RhoGEF"/>
    <property type="match status" value="1"/>
</dbReference>
<dbReference type="GO" id="GO:0005085">
    <property type="term" value="F:guanyl-nucleotide exchange factor activity"/>
    <property type="evidence" value="ECO:0007669"/>
    <property type="project" value="InterPro"/>
</dbReference>
<dbReference type="SUPFAM" id="SSF48065">
    <property type="entry name" value="DBL homology domain (DH-domain)"/>
    <property type="match status" value="1"/>
</dbReference>
<feature type="domain" description="DH" evidence="1">
    <location>
        <begin position="387"/>
        <end position="571"/>
    </location>
</feature>
<dbReference type="AlphaFoldDB" id="A0A8I6SU22"/>
<evidence type="ECO:0000313" key="2">
    <source>
        <dbReference type="EnsemblMetazoa" id="XP_024083349.1"/>
    </source>
</evidence>
<accession>A0A8I6SU22</accession>
<dbReference type="InterPro" id="IPR035899">
    <property type="entry name" value="DBL_dom_sf"/>
</dbReference>
<evidence type="ECO:0000259" key="1">
    <source>
        <dbReference type="PROSITE" id="PS50010"/>
    </source>
</evidence>
<dbReference type="SMART" id="SM00325">
    <property type="entry name" value="RhoGEF"/>
    <property type="match status" value="1"/>
</dbReference>
<dbReference type="RefSeq" id="XP_024083349.1">
    <property type="nucleotide sequence ID" value="XM_024227581.1"/>
</dbReference>
<dbReference type="Gene3D" id="1.20.900.10">
    <property type="entry name" value="Dbl homology (DH) domain"/>
    <property type="match status" value="1"/>
</dbReference>
<dbReference type="InterPro" id="IPR000219">
    <property type="entry name" value="DH_dom"/>
</dbReference>
<dbReference type="PANTHER" id="PTHR12845">
    <property type="entry name" value="GUANINE NUCLEOTIDE EXCHANGE FACTOR"/>
    <property type="match status" value="1"/>
</dbReference>
<organism evidence="2 3">
    <name type="scientific">Cimex lectularius</name>
    <name type="common">Bed bug</name>
    <name type="synonym">Acanthia lectularia</name>
    <dbReference type="NCBI Taxonomy" id="79782"/>
    <lineage>
        <taxon>Eukaryota</taxon>
        <taxon>Metazoa</taxon>
        <taxon>Ecdysozoa</taxon>
        <taxon>Arthropoda</taxon>
        <taxon>Hexapoda</taxon>
        <taxon>Insecta</taxon>
        <taxon>Pterygota</taxon>
        <taxon>Neoptera</taxon>
        <taxon>Paraneoptera</taxon>
        <taxon>Hemiptera</taxon>
        <taxon>Heteroptera</taxon>
        <taxon>Panheteroptera</taxon>
        <taxon>Cimicomorpha</taxon>
        <taxon>Cimicidae</taxon>
        <taxon>Cimex</taxon>
    </lineage>
</organism>
<dbReference type="PANTHER" id="PTHR12845:SF5">
    <property type="entry name" value="EPHEXIN, ISOFORM D"/>
    <property type="match status" value="1"/>
</dbReference>
<proteinExistence type="predicted"/>
<dbReference type="PROSITE" id="PS50010">
    <property type="entry name" value="DH_2"/>
    <property type="match status" value="1"/>
</dbReference>
<dbReference type="Pfam" id="PF00621">
    <property type="entry name" value="RhoGEF"/>
    <property type="match status" value="1"/>
</dbReference>
<dbReference type="InterPro" id="IPR047271">
    <property type="entry name" value="Ephexin-like"/>
</dbReference>
<dbReference type="KEGG" id="clec:106672069"/>
<dbReference type="EnsemblMetazoa" id="XM_024227581.1">
    <property type="protein sequence ID" value="XP_024083349.1"/>
    <property type="gene ID" value="LOC106672069"/>
</dbReference>
<protein>
    <recommendedName>
        <fullName evidence="1">DH domain-containing protein</fullName>
    </recommendedName>
</protein>
<dbReference type="OrthoDB" id="27593at2759"/>